<dbReference type="SUPFAM" id="SSF57302">
    <property type="entry name" value="Snake toxin-like"/>
    <property type="match status" value="1"/>
</dbReference>
<sequence>MGSHTLFLIMFLGALCVAQALRCNYCQKIVKDDPTCKLSDIEEKECTSGLDNCITITMHHPAFGEVRRCAKSSECDADVPPQVEKKCCNTDICN</sequence>
<feature type="chain" id="PRO_5045563834" evidence="1">
    <location>
        <begin position="21"/>
        <end position="94"/>
    </location>
</feature>
<dbReference type="InterPro" id="IPR045860">
    <property type="entry name" value="Snake_toxin-like_sf"/>
</dbReference>
<comment type="caution">
    <text evidence="2">The sequence shown here is derived from an EMBL/GenBank/DDBJ whole genome shotgun (WGS) entry which is preliminary data.</text>
</comment>
<dbReference type="Gene3D" id="2.10.60.10">
    <property type="entry name" value="CD59"/>
    <property type="match status" value="1"/>
</dbReference>
<reference evidence="2 3" key="1">
    <citation type="submission" date="2023-09" db="EMBL/GenBank/DDBJ databases">
        <authorList>
            <person name="Wang M."/>
        </authorList>
    </citation>
    <scope>NUCLEOTIDE SEQUENCE [LARGE SCALE GENOMIC DNA]</scope>
    <source>
        <strain evidence="2">GT-2023</strain>
        <tissue evidence="2">Liver</tissue>
    </source>
</reference>
<organism evidence="2 3">
    <name type="scientific">Cirrhinus molitorella</name>
    <name type="common">mud carp</name>
    <dbReference type="NCBI Taxonomy" id="172907"/>
    <lineage>
        <taxon>Eukaryota</taxon>
        <taxon>Metazoa</taxon>
        <taxon>Chordata</taxon>
        <taxon>Craniata</taxon>
        <taxon>Vertebrata</taxon>
        <taxon>Euteleostomi</taxon>
        <taxon>Actinopterygii</taxon>
        <taxon>Neopterygii</taxon>
        <taxon>Teleostei</taxon>
        <taxon>Ostariophysi</taxon>
        <taxon>Cypriniformes</taxon>
        <taxon>Cyprinidae</taxon>
        <taxon>Labeoninae</taxon>
        <taxon>Labeonini</taxon>
        <taxon>Cirrhinus</taxon>
    </lineage>
</organism>
<accession>A0ABR3MK68</accession>
<evidence type="ECO:0000313" key="2">
    <source>
        <dbReference type="EMBL" id="KAL1264507.1"/>
    </source>
</evidence>
<gene>
    <name evidence="2" type="ORF">QQF64_004862</name>
</gene>
<dbReference type="EMBL" id="JAYMGO010000012">
    <property type="protein sequence ID" value="KAL1264507.1"/>
    <property type="molecule type" value="Genomic_DNA"/>
</dbReference>
<keyword evidence="1" id="KW-0732">Signal</keyword>
<proteinExistence type="predicted"/>
<name>A0ABR3MK68_9TELE</name>
<evidence type="ECO:0000256" key="1">
    <source>
        <dbReference type="SAM" id="SignalP"/>
    </source>
</evidence>
<protein>
    <submittedName>
        <fullName evidence="2">Uncharacterized protein</fullName>
    </submittedName>
</protein>
<evidence type="ECO:0000313" key="3">
    <source>
        <dbReference type="Proteomes" id="UP001558613"/>
    </source>
</evidence>
<dbReference type="Proteomes" id="UP001558613">
    <property type="component" value="Unassembled WGS sequence"/>
</dbReference>
<keyword evidence="3" id="KW-1185">Reference proteome</keyword>
<feature type="signal peptide" evidence="1">
    <location>
        <begin position="1"/>
        <end position="20"/>
    </location>
</feature>